<feature type="region of interest" description="Disordered" evidence="1">
    <location>
        <begin position="834"/>
        <end position="853"/>
    </location>
</feature>
<evidence type="ECO:0000313" key="3">
    <source>
        <dbReference type="Proteomes" id="UP000700596"/>
    </source>
</evidence>
<reference evidence="2" key="1">
    <citation type="journal article" date="2021" name="Nat. Commun.">
        <title>Genetic determinants of endophytism in the Arabidopsis root mycobiome.</title>
        <authorList>
            <person name="Mesny F."/>
            <person name="Miyauchi S."/>
            <person name="Thiergart T."/>
            <person name="Pickel B."/>
            <person name="Atanasova L."/>
            <person name="Karlsson M."/>
            <person name="Huettel B."/>
            <person name="Barry K.W."/>
            <person name="Haridas S."/>
            <person name="Chen C."/>
            <person name="Bauer D."/>
            <person name="Andreopoulos W."/>
            <person name="Pangilinan J."/>
            <person name="LaButti K."/>
            <person name="Riley R."/>
            <person name="Lipzen A."/>
            <person name="Clum A."/>
            <person name="Drula E."/>
            <person name="Henrissat B."/>
            <person name="Kohler A."/>
            <person name="Grigoriev I.V."/>
            <person name="Martin F.M."/>
            <person name="Hacquard S."/>
        </authorList>
    </citation>
    <scope>NUCLEOTIDE SEQUENCE</scope>
    <source>
        <strain evidence="2">MPI-CAGE-CH-0243</strain>
    </source>
</reference>
<dbReference type="AlphaFoldDB" id="A0A9P9DKN5"/>
<feature type="region of interest" description="Disordered" evidence="1">
    <location>
        <begin position="604"/>
        <end position="687"/>
    </location>
</feature>
<name>A0A9P9DKN5_9PLEO</name>
<evidence type="ECO:0000313" key="2">
    <source>
        <dbReference type="EMBL" id="KAH7121018.1"/>
    </source>
</evidence>
<dbReference type="Proteomes" id="UP000700596">
    <property type="component" value="Unassembled WGS sequence"/>
</dbReference>
<proteinExistence type="predicted"/>
<comment type="caution">
    <text evidence="2">The sequence shown here is derived from an EMBL/GenBank/DDBJ whole genome shotgun (WGS) entry which is preliminary data.</text>
</comment>
<feature type="compositionally biased region" description="Basic and acidic residues" evidence="1">
    <location>
        <begin position="604"/>
        <end position="617"/>
    </location>
</feature>
<sequence length="1184" mass="135067">MADPNNQQTATAWSNDEIPNPADREAWLNSIYVRDHNGRKPMLLHQFFNITEWTNFHTTYWTERHIDWILEYLLFTYPDALRGVFITDTRFARNCYNVEIQNPHPSLDGDRTGDAFRAQHKICIQRIKAVDIVIIPISQIFQQDTVHTPEKAGAHWSLIVVDRKKKTARYIDPLVQTISVGRKAKARNIRLNGVVAGLVLRGFDQLLQLEKGAFTATTLKWTANCKDHNAFNPPGKAFDRGASGPFILAFLSYLLQLPQFTDERLDVYDIFAQNQGSNGNPARSHRENLNFNSGETRKALESFVQIYRANQESANAPRLYKLNMTSDLFNSMWTLETAKQFAIHSDPNFRSIDGYNINNQTGPVDTPEHFIELFHQDRSSLAVWIELNSDPKIENIFNGQEWAAILQQRFWPGGFTDMTEEGIQHWVRRANWLFPRGNESQAEQRLDIARGTLIAVSRNHLPYKGDMQLVPTALNLQNSRSPPVPPTWASTNAADIDFANLTPAQVQEWMNNDPMPRIIRHPHYDAASKTSTKALLQMKYKGNFRGESEATMRAFWIQDSEFDDERSNLDAIETNDIALRLRTKYPIPWLFPGTSVIRRPEVEDFSDHGSEGGDNNRLRKGPNQGPKKTTVTNTSTNNGTNTGTNNGTNTGTSNNGETNNTTSPTDDPLEYIAVHPNDDPPDELDDTPLSPPPNFDLNTVNFTQLNLEECVDWAALISTPFQRHPRFWSTVEPAETQLRAYRGILQAMHRKTFDNESADNLRRWQSDNPQIFGTNNARTFSETEIKTRLNNYYPPLAKKRTWQDDGRAEDHPNKRRRLIVTKKAGYLTDHKHSIDSHVAETPLSQDRQDSMSNRAHNPGQMEGFIRGHLQYQHGHKFLRPEAVSQTDIRGLMALLGDAVWFRDATNFPFLRRQLQDLFAEDYRNNSFVAPTTNHLSAGFYHVGRRVRADGAGMPLLRWRDNSGREIENDRLKNCRGADGTIDWATHEGMLRGHAQAEWGGGFENVPDDEVIQFVQNYPALGLNIHWPKTDFGKAALKEILTDYFDIKHFRYSPQTEQRIPIKTKLPSVRLSSRYSYLTMGFPEVVERLGKDACNLPVWAGQKVLHSREEGYDIDLDWKIRAMGQLQWGGGFGRDELNNGLFIQLATNLQTMGYDIANPIGASDTERERLKGIVESWNLDDSGNP</sequence>
<evidence type="ECO:0000256" key="1">
    <source>
        <dbReference type="SAM" id="MobiDB-lite"/>
    </source>
</evidence>
<feature type="compositionally biased region" description="Polar residues" evidence="1">
    <location>
        <begin position="842"/>
        <end position="853"/>
    </location>
</feature>
<gene>
    <name evidence="2" type="ORF">B0J11DRAFT_589902</name>
</gene>
<organism evidence="2 3">
    <name type="scientific">Dendryphion nanum</name>
    <dbReference type="NCBI Taxonomy" id="256645"/>
    <lineage>
        <taxon>Eukaryota</taxon>
        <taxon>Fungi</taxon>
        <taxon>Dikarya</taxon>
        <taxon>Ascomycota</taxon>
        <taxon>Pezizomycotina</taxon>
        <taxon>Dothideomycetes</taxon>
        <taxon>Pleosporomycetidae</taxon>
        <taxon>Pleosporales</taxon>
        <taxon>Torulaceae</taxon>
        <taxon>Dendryphion</taxon>
    </lineage>
</organism>
<keyword evidence="3" id="KW-1185">Reference proteome</keyword>
<dbReference type="Gene3D" id="3.40.395.10">
    <property type="entry name" value="Adenoviral Proteinase, Chain A"/>
    <property type="match status" value="1"/>
</dbReference>
<accession>A0A9P9DKN5</accession>
<evidence type="ECO:0008006" key="4">
    <source>
        <dbReference type="Google" id="ProtNLM"/>
    </source>
</evidence>
<feature type="compositionally biased region" description="Low complexity" evidence="1">
    <location>
        <begin position="629"/>
        <end position="663"/>
    </location>
</feature>
<dbReference type="EMBL" id="JAGMWT010000010">
    <property type="protein sequence ID" value="KAH7121018.1"/>
    <property type="molecule type" value="Genomic_DNA"/>
</dbReference>
<dbReference type="OrthoDB" id="3800703at2759"/>
<protein>
    <recommendedName>
        <fullName evidence="4">Ubiquitin-like protease family profile domain-containing protein</fullName>
    </recommendedName>
</protein>
<dbReference type="SUPFAM" id="SSF54001">
    <property type="entry name" value="Cysteine proteinases"/>
    <property type="match status" value="1"/>
</dbReference>
<dbReference type="InterPro" id="IPR038765">
    <property type="entry name" value="Papain-like_cys_pep_sf"/>
</dbReference>